<dbReference type="AlphaFoldDB" id="A0A8H7W6F0"/>
<feature type="compositionally biased region" description="Basic residues" evidence="1">
    <location>
        <begin position="1"/>
        <end position="12"/>
    </location>
</feature>
<keyword evidence="3" id="KW-1185">Reference proteome</keyword>
<protein>
    <recommendedName>
        <fullName evidence="4">Cyclin N-terminal domain-containing protein</fullName>
    </recommendedName>
</protein>
<dbReference type="Gene3D" id="1.10.472.10">
    <property type="entry name" value="Cyclin-like"/>
    <property type="match status" value="1"/>
</dbReference>
<feature type="region of interest" description="Disordered" evidence="1">
    <location>
        <begin position="1"/>
        <end position="33"/>
    </location>
</feature>
<accession>A0A8H7W6F0</accession>
<feature type="compositionally biased region" description="Low complexity" evidence="1">
    <location>
        <begin position="57"/>
        <end position="68"/>
    </location>
</feature>
<evidence type="ECO:0000313" key="3">
    <source>
        <dbReference type="Proteomes" id="UP000664132"/>
    </source>
</evidence>
<dbReference type="InterPro" id="IPR036915">
    <property type="entry name" value="Cyclin-like_sf"/>
</dbReference>
<evidence type="ECO:0008006" key="4">
    <source>
        <dbReference type="Google" id="ProtNLM"/>
    </source>
</evidence>
<comment type="caution">
    <text evidence="2">The sequence shown here is derived from an EMBL/GenBank/DDBJ whole genome shotgun (WGS) entry which is preliminary data.</text>
</comment>
<dbReference type="EMBL" id="JAFJYH010000166">
    <property type="protein sequence ID" value="KAG4417057.1"/>
    <property type="molecule type" value="Genomic_DNA"/>
</dbReference>
<proteinExistence type="predicted"/>
<dbReference type="OrthoDB" id="3877279at2759"/>
<feature type="compositionally biased region" description="Low complexity" evidence="1">
    <location>
        <begin position="24"/>
        <end position="33"/>
    </location>
</feature>
<organism evidence="2 3">
    <name type="scientific">Cadophora malorum</name>
    <dbReference type="NCBI Taxonomy" id="108018"/>
    <lineage>
        <taxon>Eukaryota</taxon>
        <taxon>Fungi</taxon>
        <taxon>Dikarya</taxon>
        <taxon>Ascomycota</taxon>
        <taxon>Pezizomycotina</taxon>
        <taxon>Leotiomycetes</taxon>
        <taxon>Helotiales</taxon>
        <taxon>Ploettnerulaceae</taxon>
        <taxon>Cadophora</taxon>
    </lineage>
</organism>
<sequence length="357" mass="38937">MFTTSHLKRKPKGRQDSMTPPMASRSRSSSFSSFDEESYFSKTYVPLSSLPTPPPSSLSNTSSRQQSPGVFSSPGEILDPELLGPAIHLTNLIPSSTSLTTSSVPLVHAILTRADLPLETIALAVCILDSLNSRFALQWRKGCPLTSQSLPGSFSPIDNRISKQHIDSVHPELIVLAALILAVKFLDDEQQRTSEYATDWGRGIWTCPQINFTQRAVLENLGYRLLPLWEDSIILGALEDMERAGQQYAPEIYSDSEDWDVDTCFGSFEIFKNLDADIVPGSGKAVLGLGNQITPVETPGVENARGTKDVDGETRSAFLRIGRGQCLEMPGRTMAGRGEPFPVFVEPGLGILSIPSP</sequence>
<name>A0A8H7W6F0_9HELO</name>
<gene>
    <name evidence="2" type="ORF">IFR04_009833</name>
</gene>
<evidence type="ECO:0000256" key="1">
    <source>
        <dbReference type="SAM" id="MobiDB-lite"/>
    </source>
</evidence>
<evidence type="ECO:0000313" key="2">
    <source>
        <dbReference type="EMBL" id="KAG4417057.1"/>
    </source>
</evidence>
<dbReference type="SUPFAM" id="SSF47954">
    <property type="entry name" value="Cyclin-like"/>
    <property type="match status" value="1"/>
</dbReference>
<reference evidence="2" key="1">
    <citation type="submission" date="2021-02" db="EMBL/GenBank/DDBJ databases">
        <title>Genome sequence Cadophora malorum strain M34.</title>
        <authorList>
            <person name="Stefanovic E."/>
            <person name="Vu D."/>
            <person name="Scully C."/>
            <person name="Dijksterhuis J."/>
            <person name="Roader J."/>
            <person name="Houbraken J."/>
        </authorList>
    </citation>
    <scope>NUCLEOTIDE SEQUENCE</scope>
    <source>
        <strain evidence="2">M34</strain>
    </source>
</reference>
<feature type="region of interest" description="Disordered" evidence="1">
    <location>
        <begin position="45"/>
        <end position="75"/>
    </location>
</feature>
<dbReference type="Proteomes" id="UP000664132">
    <property type="component" value="Unassembled WGS sequence"/>
</dbReference>